<organism evidence="5 6">
    <name type="scientific">Polyporus arcularius HHB13444</name>
    <dbReference type="NCBI Taxonomy" id="1314778"/>
    <lineage>
        <taxon>Eukaryota</taxon>
        <taxon>Fungi</taxon>
        <taxon>Dikarya</taxon>
        <taxon>Basidiomycota</taxon>
        <taxon>Agaricomycotina</taxon>
        <taxon>Agaricomycetes</taxon>
        <taxon>Polyporales</taxon>
        <taxon>Polyporaceae</taxon>
        <taxon>Polyporus</taxon>
    </lineage>
</organism>
<accession>A0A5C3P3G3</accession>
<sequence length="375" mass="42117">SQSQSGKQRRVSLALPSSPRVFPAWSFRDDTGVGVHSADAEGEDEVKKGKMRKIAADGDGAQPPAHLSERPEKKPRKKWTMEETQMLVAGCNKWGVGNWKSILNDPDFRFDGRSPVDLKDRFRTYYPDAYRQHYPNAKTHLSTKVRSALPDGSSIFEKTRSKKRRPFTEEEDRALKAGYDKHGTVWATIVKDPIFQAQNRRSTDLRDRFRNAFPDLYQAAGYKPRNTTKKRRDELAQPMRAATDDALASSSTGPVRRKRRRAVMAGRTGTGRTVAGRGRGDYARCSRRRFVTGTYARQGRTRVGGHSTGWGCTKGGGLSTGWAEYAGQTRRAGGRHRDTQAGHVRVQHAENIFRVYYKLGPFAHPAVSSRHRGTP</sequence>
<dbReference type="SUPFAM" id="SSF46689">
    <property type="entry name" value="Homeodomain-like"/>
    <property type="match status" value="2"/>
</dbReference>
<dbReference type="CDD" id="cd11660">
    <property type="entry name" value="SANT_TRF"/>
    <property type="match status" value="2"/>
</dbReference>
<dbReference type="InterPro" id="IPR017930">
    <property type="entry name" value="Myb_dom"/>
</dbReference>
<dbReference type="AlphaFoldDB" id="A0A5C3P3G3"/>
<feature type="region of interest" description="Disordered" evidence="2">
    <location>
        <begin position="32"/>
        <end position="78"/>
    </location>
</feature>
<feature type="domain" description="Myb-like" evidence="3">
    <location>
        <begin position="71"/>
        <end position="126"/>
    </location>
</feature>
<feature type="compositionally biased region" description="Low complexity" evidence="2">
    <location>
        <begin position="263"/>
        <end position="276"/>
    </location>
</feature>
<dbReference type="SMART" id="SM00717">
    <property type="entry name" value="SANT"/>
    <property type="match status" value="2"/>
</dbReference>
<dbReference type="Gene3D" id="1.10.10.60">
    <property type="entry name" value="Homeodomain-like"/>
    <property type="match status" value="2"/>
</dbReference>
<dbReference type="PROSITE" id="PS51294">
    <property type="entry name" value="HTH_MYB"/>
    <property type="match status" value="2"/>
</dbReference>
<evidence type="ECO:0000259" key="4">
    <source>
        <dbReference type="PROSITE" id="PS51294"/>
    </source>
</evidence>
<dbReference type="PANTHER" id="PTHR46734">
    <property type="entry name" value="TELOMERIC REPEAT-BINDING FACTOR 1 TERF1"/>
    <property type="match status" value="1"/>
</dbReference>
<gene>
    <name evidence="5" type="ORF">K466DRAFT_504161</name>
</gene>
<keyword evidence="1" id="KW-0539">Nucleus</keyword>
<dbReference type="Pfam" id="PF00249">
    <property type="entry name" value="Myb_DNA-binding"/>
    <property type="match status" value="2"/>
</dbReference>
<dbReference type="PANTHER" id="PTHR46734:SF1">
    <property type="entry name" value="TELOMERIC REPEAT-BINDING FACTOR 1"/>
    <property type="match status" value="1"/>
</dbReference>
<evidence type="ECO:0000313" key="6">
    <source>
        <dbReference type="Proteomes" id="UP000308197"/>
    </source>
</evidence>
<dbReference type="InterPro" id="IPR052450">
    <property type="entry name" value="TRBD-Containing_Protein"/>
</dbReference>
<proteinExistence type="predicted"/>
<feature type="non-terminal residue" evidence="5">
    <location>
        <position position="1"/>
    </location>
</feature>
<feature type="region of interest" description="Disordered" evidence="2">
    <location>
        <begin position="238"/>
        <end position="280"/>
    </location>
</feature>
<feature type="domain" description="HTH myb-type" evidence="4">
    <location>
        <begin position="70"/>
        <end position="130"/>
    </location>
</feature>
<dbReference type="Proteomes" id="UP000308197">
    <property type="component" value="Unassembled WGS sequence"/>
</dbReference>
<dbReference type="PROSITE" id="PS50090">
    <property type="entry name" value="MYB_LIKE"/>
    <property type="match status" value="2"/>
</dbReference>
<name>A0A5C3P3G3_9APHY</name>
<dbReference type="InParanoid" id="A0A5C3P3G3"/>
<dbReference type="STRING" id="1314778.A0A5C3P3G3"/>
<reference evidence="5 6" key="1">
    <citation type="journal article" date="2019" name="Nat. Ecol. Evol.">
        <title>Megaphylogeny resolves global patterns of mushroom evolution.</title>
        <authorList>
            <person name="Varga T."/>
            <person name="Krizsan K."/>
            <person name="Foldi C."/>
            <person name="Dima B."/>
            <person name="Sanchez-Garcia M."/>
            <person name="Sanchez-Ramirez S."/>
            <person name="Szollosi G.J."/>
            <person name="Szarkandi J.G."/>
            <person name="Papp V."/>
            <person name="Albert L."/>
            <person name="Andreopoulos W."/>
            <person name="Angelini C."/>
            <person name="Antonin V."/>
            <person name="Barry K.W."/>
            <person name="Bougher N.L."/>
            <person name="Buchanan P."/>
            <person name="Buyck B."/>
            <person name="Bense V."/>
            <person name="Catcheside P."/>
            <person name="Chovatia M."/>
            <person name="Cooper J."/>
            <person name="Damon W."/>
            <person name="Desjardin D."/>
            <person name="Finy P."/>
            <person name="Geml J."/>
            <person name="Haridas S."/>
            <person name="Hughes K."/>
            <person name="Justo A."/>
            <person name="Karasinski D."/>
            <person name="Kautmanova I."/>
            <person name="Kiss B."/>
            <person name="Kocsube S."/>
            <person name="Kotiranta H."/>
            <person name="LaButti K.M."/>
            <person name="Lechner B.E."/>
            <person name="Liimatainen K."/>
            <person name="Lipzen A."/>
            <person name="Lukacs Z."/>
            <person name="Mihaltcheva S."/>
            <person name="Morgado L.N."/>
            <person name="Niskanen T."/>
            <person name="Noordeloos M.E."/>
            <person name="Ohm R.A."/>
            <person name="Ortiz-Santana B."/>
            <person name="Ovrebo C."/>
            <person name="Racz N."/>
            <person name="Riley R."/>
            <person name="Savchenko A."/>
            <person name="Shiryaev A."/>
            <person name="Soop K."/>
            <person name="Spirin V."/>
            <person name="Szebenyi C."/>
            <person name="Tomsovsky M."/>
            <person name="Tulloss R.E."/>
            <person name="Uehling J."/>
            <person name="Grigoriev I.V."/>
            <person name="Vagvolgyi C."/>
            <person name="Papp T."/>
            <person name="Martin F.M."/>
            <person name="Miettinen O."/>
            <person name="Hibbett D.S."/>
            <person name="Nagy L.G."/>
        </authorList>
    </citation>
    <scope>NUCLEOTIDE SEQUENCE [LARGE SCALE GENOMIC DNA]</scope>
    <source>
        <strain evidence="5 6">HHB13444</strain>
    </source>
</reference>
<feature type="domain" description="HTH myb-type" evidence="4">
    <location>
        <begin position="159"/>
        <end position="217"/>
    </location>
</feature>
<evidence type="ECO:0000256" key="2">
    <source>
        <dbReference type="SAM" id="MobiDB-lite"/>
    </source>
</evidence>
<keyword evidence="6" id="KW-1185">Reference proteome</keyword>
<evidence type="ECO:0000313" key="5">
    <source>
        <dbReference type="EMBL" id="TFK80293.1"/>
    </source>
</evidence>
<dbReference type="EMBL" id="ML211806">
    <property type="protein sequence ID" value="TFK80293.1"/>
    <property type="molecule type" value="Genomic_DNA"/>
</dbReference>
<dbReference type="InterPro" id="IPR009057">
    <property type="entry name" value="Homeodomain-like_sf"/>
</dbReference>
<evidence type="ECO:0000259" key="3">
    <source>
        <dbReference type="PROSITE" id="PS50090"/>
    </source>
</evidence>
<evidence type="ECO:0000256" key="1">
    <source>
        <dbReference type="ARBA" id="ARBA00023242"/>
    </source>
</evidence>
<protein>
    <recommendedName>
        <fullName evidence="7">Myb-like domain-containing protein</fullName>
    </recommendedName>
</protein>
<dbReference type="InterPro" id="IPR001005">
    <property type="entry name" value="SANT/Myb"/>
</dbReference>
<feature type="domain" description="Myb-like" evidence="3">
    <location>
        <begin position="159"/>
        <end position="213"/>
    </location>
</feature>
<evidence type="ECO:0008006" key="7">
    <source>
        <dbReference type="Google" id="ProtNLM"/>
    </source>
</evidence>